<dbReference type="EMBL" id="VSRR010110391">
    <property type="protein sequence ID" value="MPC97528.1"/>
    <property type="molecule type" value="Genomic_DNA"/>
</dbReference>
<gene>
    <name evidence="1" type="ORF">E2C01_092846</name>
</gene>
<dbReference type="Proteomes" id="UP000324222">
    <property type="component" value="Unassembled WGS sequence"/>
</dbReference>
<organism evidence="1 2">
    <name type="scientific">Portunus trituberculatus</name>
    <name type="common">Swimming crab</name>
    <name type="synonym">Neptunus trituberculatus</name>
    <dbReference type="NCBI Taxonomy" id="210409"/>
    <lineage>
        <taxon>Eukaryota</taxon>
        <taxon>Metazoa</taxon>
        <taxon>Ecdysozoa</taxon>
        <taxon>Arthropoda</taxon>
        <taxon>Crustacea</taxon>
        <taxon>Multicrustacea</taxon>
        <taxon>Malacostraca</taxon>
        <taxon>Eumalacostraca</taxon>
        <taxon>Eucarida</taxon>
        <taxon>Decapoda</taxon>
        <taxon>Pleocyemata</taxon>
        <taxon>Brachyura</taxon>
        <taxon>Eubrachyura</taxon>
        <taxon>Portunoidea</taxon>
        <taxon>Portunidae</taxon>
        <taxon>Portuninae</taxon>
        <taxon>Portunus</taxon>
    </lineage>
</organism>
<sequence length="51" mass="5844">MTSMCWPVTMLPCPLIRSPKWWGCSARWTRAPASVRTLGCPARWKLGRNLL</sequence>
<name>A0A5B7JX05_PORTR</name>
<keyword evidence="2" id="KW-1185">Reference proteome</keyword>
<comment type="caution">
    <text evidence="1">The sequence shown here is derived from an EMBL/GenBank/DDBJ whole genome shotgun (WGS) entry which is preliminary data.</text>
</comment>
<dbReference type="AlphaFoldDB" id="A0A5B7JX05"/>
<reference evidence="1 2" key="1">
    <citation type="submission" date="2019-05" db="EMBL/GenBank/DDBJ databases">
        <title>Another draft genome of Portunus trituberculatus and its Hox gene families provides insights of decapod evolution.</title>
        <authorList>
            <person name="Jeong J.-H."/>
            <person name="Song I."/>
            <person name="Kim S."/>
            <person name="Choi T."/>
            <person name="Kim D."/>
            <person name="Ryu S."/>
            <person name="Kim W."/>
        </authorList>
    </citation>
    <scope>NUCLEOTIDE SEQUENCE [LARGE SCALE GENOMIC DNA]</scope>
    <source>
        <tissue evidence="1">Muscle</tissue>
    </source>
</reference>
<protein>
    <submittedName>
        <fullName evidence="1">Uncharacterized protein</fullName>
    </submittedName>
</protein>
<evidence type="ECO:0000313" key="1">
    <source>
        <dbReference type="EMBL" id="MPC97528.1"/>
    </source>
</evidence>
<accession>A0A5B7JX05</accession>
<proteinExistence type="predicted"/>
<evidence type="ECO:0000313" key="2">
    <source>
        <dbReference type="Proteomes" id="UP000324222"/>
    </source>
</evidence>